<dbReference type="Gene3D" id="3.40.50.300">
    <property type="entry name" value="P-loop containing nucleotide triphosphate hydrolases"/>
    <property type="match status" value="2"/>
</dbReference>
<evidence type="ECO:0000313" key="4">
    <source>
        <dbReference type="Proteomes" id="UP000290649"/>
    </source>
</evidence>
<feature type="domain" description="Rad50/SbcC-type AAA" evidence="2">
    <location>
        <begin position="306"/>
        <end position="515"/>
    </location>
</feature>
<dbReference type="InterPro" id="IPR054787">
    <property type="entry name" value="TrlF_ATPase"/>
</dbReference>
<dbReference type="AlphaFoldDB" id="A0A4Q0VS51"/>
<dbReference type="PANTHER" id="PTHR32182:SF0">
    <property type="entry name" value="DNA REPLICATION AND REPAIR PROTEIN RECF"/>
    <property type="match status" value="1"/>
</dbReference>
<dbReference type="Proteomes" id="UP000290649">
    <property type="component" value="Unassembled WGS sequence"/>
</dbReference>
<evidence type="ECO:0000313" key="3">
    <source>
        <dbReference type="EMBL" id="RXJ00619.1"/>
    </source>
</evidence>
<dbReference type="Pfam" id="PF13476">
    <property type="entry name" value="AAA_23"/>
    <property type="match status" value="1"/>
</dbReference>
<dbReference type="PANTHER" id="PTHR32182">
    <property type="entry name" value="DNA REPLICATION AND REPAIR PROTEIN RECF"/>
    <property type="match status" value="1"/>
</dbReference>
<keyword evidence="4" id="KW-1185">Reference proteome</keyword>
<accession>A0A4Q0VS51</accession>
<proteinExistence type="predicted"/>
<organism evidence="3 4">
    <name type="scientific">Anaerobacillus alkaliphilus</name>
    <dbReference type="NCBI Taxonomy" id="1548597"/>
    <lineage>
        <taxon>Bacteria</taxon>
        <taxon>Bacillati</taxon>
        <taxon>Bacillota</taxon>
        <taxon>Bacilli</taxon>
        <taxon>Bacillales</taxon>
        <taxon>Bacillaceae</taxon>
        <taxon>Anaerobacillus</taxon>
    </lineage>
</organism>
<gene>
    <name evidence="3" type="ORF">DS745_11170</name>
</gene>
<comment type="caution">
    <text evidence="3">The sequence shown here is derived from an EMBL/GenBank/DDBJ whole genome shotgun (WGS) entry which is preliminary data.</text>
</comment>
<dbReference type="InterPro" id="IPR038729">
    <property type="entry name" value="Rad50/SbcC_AAA"/>
</dbReference>
<evidence type="ECO:0000256" key="1">
    <source>
        <dbReference type="SAM" id="Coils"/>
    </source>
</evidence>
<keyword evidence="1" id="KW-0175">Coiled coil</keyword>
<dbReference type="GO" id="GO:0000731">
    <property type="term" value="P:DNA synthesis involved in DNA repair"/>
    <property type="evidence" value="ECO:0007669"/>
    <property type="project" value="TreeGrafter"/>
</dbReference>
<dbReference type="SUPFAM" id="SSF52540">
    <property type="entry name" value="P-loop containing nucleoside triphosphate hydrolases"/>
    <property type="match status" value="1"/>
</dbReference>
<dbReference type="InterPro" id="IPR027417">
    <property type="entry name" value="P-loop_NTPase"/>
</dbReference>
<sequence length="932" mass="108600">MLSKGSTWSRWDLHIHTPLSICNEFGGDSEENWEKYISHLENLPEDVDVIGINDYYFIEGFEKVIQYKKEKSRLLNIKKIFPIIEFRIDKFSTASESKLQKVNLHVLFKIDDNNWKKEVEKIKTEFIQQINVTPFHPTKPLSKQSFIEIAGNLRNGFDNYVPSADQIFNLIESDTWKDRVIVFLGYKEWNNLEKGGQLKPYKEYLLNKADALFTASPDDNVTKKESILSEFGGSVLIHSQDIHKYSELEVENYKCFTWIKADKTFEGLKQITYEPKERIKIQQNNPFFDEQKSVVLDSIKIVDSNSWFGNQEIPLNSGLITIIGEKGSGKTALLDLLAIANDEGIYEPDVKNYYSFYNRARQEIKDTKVHMRYLGSEDQTVYCLDGAIANTETNSHAKVRYLSLKELESYVDQRDKFQSFIKSIIHTKSPELNNFEEKIAKEINKINEVNKAIRKLEEKVKTLKSLEEAYQGKQYEIDLHMKNEPKIKTNFTEEQEKEYKELITTEQDINALIKKNNQSISQLTDFKAWIVEEVHSIDEQFKSKLHIKVNQLSNVEVSLLDKVGIVINIEGQEKVDGIVKKLQDDNQKHYEKLEELKVKIVPLEEINQNSQSEQKNTRAWIEKKSQLEEELEQLDQQKKILDRDKEQIIELQKKRRSDYLNLIKIKIEQKEKYKDLKTELESDQNIGFKVKIEFDSKKFLEKEDAIINHGSGNSKEGINERLQEIVINKVIQIDDVLKEEDLQPIIEFIDSVDNENFVNNVFGEKKNKENLLKKSFNIEDFYNWIFDDYYDVNYFIEFKGKALETLSPGQKGLVLMKVFLKLDSSSKPLLIDQPEDNLDNKSVFNDLVNDFREIKKKRQIIIATHNPNLVVNTDSEQVIVASFEDNNGNGDNPKIVYHAGSLEDNDIRSKVCDILEGGNIAFQKREVRYSLK</sequence>
<feature type="coiled-coil region" evidence="1">
    <location>
        <begin position="579"/>
        <end position="683"/>
    </location>
</feature>
<dbReference type="GO" id="GO:0006302">
    <property type="term" value="P:double-strand break repair"/>
    <property type="evidence" value="ECO:0007669"/>
    <property type="project" value="TreeGrafter"/>
</dbReference>
<reference evidence="3 4" key="1">
    <citation type="journal article" date="2019" name="Int. J. Syst. Evol. Microbiol.">
        <title>Anaerobacillus alkaliphilus sp. nov., a novel alkaliphilic and moderately halophilic bacterium.</title>
        <authorList>
            <person name="Borsodi A.K."/>
            <person name="Aszalos J.M."/>
            <person name="Bihari P."/>
            <person name="Nagy I."/>
            <person name="Schumann P."/>
            <person name="Sproer C."/>
            <person name="Kovacs A.L."/>
            <person name="Boka K."/>
            <person name="Dobosy P."/>
            <person name="Ovari M."/>
            <person name="Szili-Kovacs T."/>
            <person name="Toth E."/>
        </authorList>
    </citation>
    <scope>NUCLEOTIDE SEQUENCE [LARGE SCALE GENOMIC DNA]</scope>
    <source>
        <strain evidence="3 4">B16-10</strain>
    </source>
</reference>
<name>A0A4Q0VS51_9BACI</name>
<dbReference type="RefSeq" id="WP_129078312.1">
    <property type="nucleotide sequence ID" value="NZ_QOUX01000037.1"/>
</dbReference>
<dbReference type="OrthoDB" id="9791620at2"/>
<evidence type="ECO:0000259" key="2">
    <source>
        <dbReference type="Pfam" id="PF13476"/>
    </source>
</evidence>
<protein>
    <recommendedName>
        <fullName evidence="2">Rad50/SbcC-type AAA domain-containing protein</fullName>
    </recommendedName>
</protein>
<feature type="coiled-coil region" evidence="1">
    <location>
        <begin position="432"/>
        <end position="473"/>
    </location>
</feature>
<dbReference type="NCBIfam" id="NF045780">
    <property type="entry name" value="TrlF_fam_ATP"/>
    <property type="match status" value="1"/>
</dbReference>
<dbReference type="EMBL" id="QOUX01000037">
    <property type="protein sequence ID" value="RXJ00619.1"/>
    <property type="molecule type" value="Genomic_DNA"/>
</dbReference>